<proteinExistence type="predicted"/>
<reference evidence="1 3" key="2">
    <citation type="submission" date="2020-05" db="EMBL/GenBank/DDBJ databases">
        <authorList>
            <person name="Campoy J."/>
            <person name="Schneeberger K."/>
            <person name="Spophaly S."/>
        </authorList>
    </citation>
    <scope>NUCLEOTIDE SEQUENCE [LARGE SCALE GENOMIC DNA]</scope>
    <source>
        <strain evidence="1">PruArmRojPasFocal</strain>
    </source>
</reference>
<dbReference type="Proteomes" id="UP000507245">
    <property type="component" value="Unassembled WGS sequence"/>
</dbReference>
<dbReference type="EMBL" id="CAEKDK010000004">
    <property type="protein sequence ID" value="CAB4278293.1"/>
    <property type="molecule type" value="Genomic_DNA"/>
</dbReference>
<protein>
    <submittedName>
        <fullName evidence="1">Uncharacterized protein</fullName>
    </submittedName>
</protein>
<dbReference type="EMBL" id="CAEKKB010000004">
    <property type="protein sequence ID" value="CAB4308786.1"/>
    <property type="molecule type" value="Genomic_DNA"/>
</dbReference>
<organism evidence="1 3">
    <name type="scientific">Prunus armeniaca</name>
    <name type="common">Apricot</name>
    <name type="synonym">Armeniaca vulgaris</name>
    <dbReference type="NCBI Taxonomy" id="36596"/>
    <lineage>
        <taxon>Eukaryota</taxon>
        <taxon>Viridiplantae</taxon>
        <taxon>Streptophyta</taxon>
        <taxon>Embryophyta</taxon>
        <taxon>Tracheophyta</taxon>
        <taxon>Spermatophyta</taxon>
        <taxon>Magnoliopsida</taxon>
        <taxon>eudicotyledons</taxon>
        <taxon>Gunneridae</taxon>
        <taxon>Pentapetalae</taxon>
        <taxon>rosids</taxon>
        <taxon>fabids</taxon>
        <taxon>Rosales</taxon>
        <taxon>Rosaceae</taxon>
        <taxon>Amygdaloideae</taxon>
        <taxon>Amygdaleae</taxon>
        <taxon>Prunus</taxon>
    </lineage>
</organism>
<evidence type="ECO:0000313" key="1">
    <source>
        <dbReference type="EMBL" id="CAB4278293.1"/>
    </source>
</evidence>
<name>A0A6J5UQZ2_PRUAR</name>
<gene>
    <name evidence="1" type="ORF">CURHAP_LOCUS28917</name>
    <name evidence="2" type="ORF">ORAREDHAP_LOCUS28787</name>
</gene>
<keyword evidence="4" id="KW-1185">Reference proteome</keyword>
<dbReference type="AlphaFoldDB" id="A0A6J5UQZ2"/>
<evidence type="ECO:0000313" key="3">
    <source>
        <dbReference type="Proteomes" id="UP000507222"/>
    </source>
</evidence>
<evidence type="ECO:0000313" key="4">
    <source>
        <dbReference type="Proteomes" id="UP000507245"/>
    </source>
</evidence>
<accession>A0A6J5UQZ2</accession>
<sequence length="72" mass="7223">MVLAGTLGLGRLDLEGRETKRGCFNGGLKGVDRCADGAAWNRGDAGVIWVVKVGCGVGAMAVLEGNGGGDCD</sequence>
<dbReference type="Proteomes" id="UP000507222">
    <property type="component" value="Unassembled WGS sequence"/>
</dbReference>
<reference evidence="4" key="1">
    <citation type="journal article" date="2020" name="Genome Biol.">
        <title>Gamete binning: chromosome-level and haplotype-resolved genome assembly enabled by high-throughput single-cell sequencing of gamete genomes.</title>
        <authorList>
            <person name="Campoy J.A."/>
            <person name="Sun H."/>
            <person name="Goel M."/>
            <person name="Jiao W.-B."/>
            <person name="Folz-Donahue K."/>
            <person name="Wang N."/>
            <person name="Rubio M."/>
            <person name="Liu C."/>
            <person name="Kukat C."/>
            <person name="Ruiz D."/>
            <person name="Huettel B."/>
            <person name="Schneeberger K."/>
        </authorList>
    </citation>
    <scope>NUCLEOTIDE SEQUENCE [LARGE SCALE GENOMIC DNA]</scope>
    <source>
        <strain evidence="4">cv. Rojo Pasion</strain>
    </source>
</reference>
<evidence type="ECO:0000313" key="2">
    <source>
        <dbReference type="EMBL" id="CAB4308786.1"/>
    </source>
</evidence>